<organism evidence="2 3">
    <name type="scientific">Clohesyomyces aquaticus</name>
    <dbReference type="NCBI Taxonomy" id="1231657"/>
    <lineage>
        <taxon>Eukaryota</taxon>
        <taxon>Fungi</taxon>
        <taxon>Dikarya</taxon>
        <taxon>Ascomycota</taxon>
        <taxon>Pezizomycotina</taxon>
        <taxon>Dothideomycetes</taxon>
        <taxon>Pleosporomycetidae</taxon>
        <taxon>Pleosporales</taxon>
        <taxon>Lindgomycetaceae</taxon>
        <taxon>Clohesyomyces</taxon>
    </lineage>
</organism>
<dbReference type="Proteomes" id="UP000193144">
    <property type="component" value="Unassembled WGS sequence"/>
</dbReference>
<name>A0A1Y1YXM5_9PLEO</name>
<dbReference type="EMBL" id="MCFA01000157">
    <property type="protein sequence ID" value="ORY02457.1"/>
    <property type="molecule type" value="Genomic_DNA"/>
</dbReference>
<evidence type="ECO:0000256" key="1">
    <source>
        <dbReference type="SAM" id="MobiDB-lite"/>
    </source>
</evidence>
<dbReference type="OrthoDB" id="5368934at2759"/>
<protein>
    <submittedName>
        <fullName evidence="2">Uncharacterized protein</fullName>
    </submittedName>
</protein>
<evidence type="ECO:0000313" key="2">
    <source>
        <dbReference type="EMBL" id="ORY02457.1"/>
    </source>
</evidence>
<keyword evidence="3" id="KW-1185">Reference proteome</keyword>
<accession>A0A1Y1YXM5</accession>
<evidence type="ECO:0000313" key="3">
    <source>
        <dbReference type="Proteomes" id="UP000193144"/>
    </source>
</evidence>
<dbReference type="AlphaFoldDB" id="A0A1Y1YXM5"/>
<reference evidence="2 3" key="1">
    <citation type="submission" date="2016-07" db="EMBL/GenBank/DDBJ databases">
        <title>Pervasive Adenine N6-methylation of Active Genes in Fungi.</title>
        <authorList>
            <consortium name="DOE Joint Genome Institute"/>
            <person name="Mondo S.J."/>
            <person name="Dannebaum R.O."/>
            <person name="Kuo R.C."/>
            <person name="Labutti K."/>
            <person name="Haridas S."/>
            <person name="Kuo A."/>
            <person name="Salamov A."/>
            <person name="Ahrendt S.R."/>
            <person name="Lipzen A."/>
            <person name="Sullivan W."/>
            <person name="Andreopoulos W.B."/>
            <person name="Clum A."/>
            <person name="Lindquist E."/>
            <person name="Daum C."/>
            <person name="Ramamoorthy G.K."/>
            <person name="Gryganskyi A."/>
            <person name="Culley D."/>
            <person name="Magnuson J.K."/>
            <person name="James T.Y."/>
            <person name="O'Malley M.A."/>
            <person name="Stajich J.E."/>
            <person name="Spatafora J.W."/>
            <person name="Visel A."/>
            <person name="Grigoriev I.V."/>
        </authorList>
    </citation>
    <scope>NUCLEOTIDE SEQUENCE [LARGE SCALE GENOMIC DNA]</scope>
    <source>
        <strain evidence="2 3">CBS 115471</strain>
    </source>
</reference>
<sequence length="272" mass="31411">MRSSQPEPDTVPFNVHRQHEDDRGPGCIRIDVGRDEHQRSVASLRHLRREVDIFLLPNKVKLESCTKVYIIGEWNFSCDFSACGRDELEASEPWVIVDKLEHFEEGEKHKLTWDSKQTKAAEEEEWKEGIGLISKVTESMKNLRELTWVSTLPFTESMWGVLPSSLTKLVLDVSQPVGLDNTDEKRESYLLQSAMKPLVNFTKLEELRIFGMHDSFQAVIWETIYRNEAEGEGIRILDLAMASRPLIRDVGWLKAKRVEGLRVPKDVDRSYK</sequence>
<proteinExistence type="predicted"/>
<gene>
    <name evidence="2" type="ORF">BCR34DRAFT_636064</name>
</gene>
<comment type="caution">
    <text evidence="2">The sequence shown here is derived from an EMBL/GenBank/DDBJ whole genome shotgun (WGS) entry which is preliminary data.</text>
</comment>
<feature type="region of interest" description="Disordered" evidence="1">
    <location>
        <begin position="1"/>
        <end position="25"/>
    </location>
</feature>